<feature type="chain" id="PRO_5013203590" evidence="1">
    <location>
        <begin position="28"/>
        <end position="95"/>
    </location>
</feature>
<accession>A0A1Q9EZN2</accession>
<evidence type="ECO:0000256" key="1">
    <source>
        <dbReference type="SAM" id="SignalP"/>
    </source>
</evidence>
<dbReference type="AlphaFoldDB" id="A0A1Q9EZN2"/>
<reference evidence="2 3" key="1">
    <citation type="submission" date="2016-02" db="EMBL/GenBank/DDBJ databases">
        <title>Genome analysis of coral dinoflagellate symbionts highlights evolutionary adaptations to a symbiotic lifestyle.</title>
        <authorList>
            <person name="Aranda M."/>
            <person name="Li Y."/>
            <person name="Liew Y.J."/>
            <person name="Baumgarten S."/>
            <person name="Simakov O."/>
            <person name="Wilson M."/>
            <person name="Piel J."/>
            <person name="Ashoor H."/>
            <person name="Bougouffa S."/>
            <person name="Bajic V.B."/>
            <person name="Ryu T."/>
            <person name="Ravasi T."/>
            <person name="Bayer T."/>
            <person name="Micklem G."/>
            <person name="Kim H."/>
            <person name="Bhak J."/>
            <person name="Lajeunesse T.C."/>
            <person name="Voolstra C.R."/>
        </authorList>
    </citation>
    <scope>NUCLEOTIDE SEQUENCE [LARGE SCALE GENOMIC DNA]</scope>
    <source>
        <strain evidence="2 3">CCMP2467</strain>
    </source>
</reference>
<proteinExistence type="predicted"/>
<keyword evidence="1" id="KW-0732">Signal</keyword>
<dbReference type="Proteomes" id="UP000186817">
    <property type="component" value="Unassembled WGS sequence"/>
</dbReference>
<comment type="caution">
    <text evidence="2">The sequence shown here is derived from an EMBL/GenBank/DDBJ whole genome shotgun (WGS) entry which is preliminary data.</text>
</comment>
<protein>
    <submittedName>
        <fullName evidence="2">Uncharacterized protein</fullName>
    </submittedName>
</protein>
<evidence type="ECO:0000313" key="3">
    <source>
        <dbReference type="Proteomes" id="UP000186817"/>
    </source>
</evidence>
<dbReference type="EMBL" id="LSRX01000036">
    <property type="protein sequence ID" value="OLQ12880.1"/>
    <property type="molecule type" value="Genomic_DNA"/>
</dbReference>
<gene>
    <name evidence="2" type="ORF">AK812_SmicGene3138</name>
</gene>
<keyword evidence="3" id="KW-1185">Reference proteome</keyword>
<sequence length="95" mass="9671">MLPRPWPQPPRRLGACVLEALADLVAATLGRTGPALAALPAACWAEADAPGGFILPPGLIMLCHLAHAVGDYSESAGAAAAARGPRAWSLRPGPE</sequence>
<organism evidence="2 3">
    <name type="scientific">Symbiodinium microadriaticum</name>
    <name type="common">Dinoflagellate</name>
    <name type="synonym">Zooxanthella microadriatica</name>
    <dbReference type="NCBI Taxonomy" id="2951"/>
    <lineage>
        <taxon>Eukaryota</taxon>
        <taxon>Sar</taxon>
        <taxon>Alveolata</taxon>
        <taxon>Dinophyceae</taxon>
        <taxon>Suessiales</taxon>
        <taxon>Symbiodiniaceae</taxon>
        <taxon>Symbiodinium</taxon>
    </lineage>
</organism>
<feature type="signal peptide" evidence="1">
    <location>
        <begin position="1"/>
        <end position="27"/>
    </location>
</feature>
<name>A0A1Q9EZN2_SYMMI</name>
<evidence type="ECO:0000313" key="2">
    <source>
        <dbReference type="EMBL" id="OLQ12880.1"/>
    </source>
</evidence>